<sequence>MFKKKNREETPAPGAQNAQGAGTPGGRGLRPFLRRNWKRLAAGAVVVAVAAALLLPKDSAPASGSIVYAEASPARRDITNTFSDSGTIMAANTYEVKPLVRGTVLTAEFEEGDMVQEGDVLYTIDASDAANSVERAQITLNQAQRSYEDAVNAQYVRTDIGGTVVTILPAAGDVVAAGQEIATIRDDSALLLTVNFPAADAAAFLPGQAAVVTLDGTYETIGGTVRSISGADTLSTGSMLVRQVTIAVPNAGALTPAQAATASVNGVSALGSARLAYQKEQTLTAASGGTVAALCVQPGARVGAGSNILQLSSDSLTRQLEQAADSLRSAELSMADAENTLENYTITAPISGTIIQKNVQAGETVGSESAGASTTPMCIIHDLRYLELTLNVDELEILSMQVGQEVEINADAVQGQTFRGVVTNVSSAGTTTSGTTTYPVTIRIEEYGQLLPGMNATADIVVASVENALAIPSAAVIRGNYVLVTADSPSAANADPAMTAPEGYVYVKVETGISDNDYIEVTGGLTEEDTVAYDASSAPMDFSYAPGGPGGPAVTVTGGPV</sequence>
<dbReference type="GO" id="GO:0030313">
    <property type="term" value="C:cell envelope"/>
    <property type="evidence" value="ECO:0007669"/>
    <property type="project" value="UniProtKB-SubCell"/>
</dbReference>
<comment type="caution">
    <text evidence="8">The sequence shown here is derived from an EMBL/GenBank/DDBJ whole genome shotgun (WGS) entry which is preliminary data.</text>
</comment>
<feature type="region of interest" description="Disordered" evidence="4">
    <location>
        <begin position="1"/>
        <end position="28"/>
    </location>
</feature>
<feature type="domain" description="CzcB-like barrel-sandwich hybrid" evidence="6">
    <location>
        <begin position="282"/>
        <end position="368"/>
    </location>
</feature>
<dbReference type="InterPro" id="IPR058636">
    <property type="entry name" value="Beta-barrel_YknX"/>
</dbReference>
<evidence type="ECO:0000259" key="6">
    <source>
        <dbReference type="Pfam" id="PF25973"/>
    </source>
</evidence>
<gene>
    <name evidence="8" type="ORF">H9771_04840</name>
</gene>
<evidence type="ECO:0000313" key="9">
    <source>
        <dbReference type="Proteomes" id="UP000824211"/>
    </source>
</evidence>
<evidence type="ECO:0000259" key="7">
    <source>
        <dbReference type="Pfam" id="PF25990"/>
    </source>
</evidence>
<dbReference type="Gene3D" id="2.40.50.100">
    <property type="match status" value="2"/>
</dbReference>
<dbReference type="SUPFAM" id="SSF111369">
    <property type="entry name" value="HlyD-like secretion proteins"/>
    <property type="match status" value="2"/>
</dbReference>
<dbReference type="InterPro" id="IPR050465">
    <property type="entry name" value="UPF0194_transport"/>
</dbReference>
<dbReference type="Pfam" id="PF25990">
    <property type="entry name" value="Beta-barrel_YknX"/>
    <property type="match status" value="1"/>
</dbReference>
<dbReference type="Gene3D" id="2.40.420.20">
    <property type="match status" value="1"/>
</dbReference>
<dbReference type="Proteomes" id="UP000824211">
    <property type="component" value="Unassembled WGS sequence"/>
</dbReference>
<evidence type="ECO:0000259" key="5">
    <source>
        <dbReference type="Pfam" id="PF25917"/>
    </source>
</evidence>
<evidence type="ECO:0000256" key="4">
    <source>
        <dbReference type="SAM" id="MobiDB-lite"/>
    </source>
</evidence>
<dbReference type="PANTHER" id="PTHR32347:SF14">
    <property type="entry name" value="EFFLUX SYSTEM COMPONENT YKNX-RELATED"/>
    <property type="match status" value="1"/>
</dbReference>
<accession>A0A9D2MFF1</accession>
<keyword evidence="2 3" id="KW-0175">Coiled coil</keyword>
<evidence type="ECO:0000256" key="2">
    <source>
        <dbReference type="ARBA" id="ARBA00023054"/>
    </source>
</evidence>
<protein>
    <submittedName>
        <fullName evidence="8">HlyD family efflux transporter periplasmic adaptor subunit</fullName>
    </submittedName>
</protein>
<feature type="domain" description="Multidrug resistance protein MdtA-like barrel-sandwich hybrid" evidence="5">
    <location>
        <begin position="93"/>
        <end position="183"/>
    </location>
</feature>
<dbReference type="Pfam" id="PF25973">
    <property type="entry name" value="BSH_CzcB"/>
    <property type="match status" value="1"/>
</dbReference>
<reference evidence="8" key="1">
    <citation type="journal article" date="2021" name="PeerJ">
        <title>Extensive microbial diversity within the chicken gut microbiome revealed by metagenomics and culture.</title>
        <authorList>
            <person name="Gilroy R."/>
            <person name="Ravi A."/>
            <person name="Getino M."/>
            <person name="Pursley I."/>
            <person name="Horton D.L."/>
            <person name="Alikhan N.F."/>
            <person name="Baker D."/>
            <person name="Gharbi K."/>
            <person name="Hall N."/>
            <person name="Watson M."/>
            <person name="Adriaenssens E.M."/>
            <person name="Foster-Nyarko E."/>
            <person name="Jarju S."/>
            <person name="Secka A."/>
            <person name="Antonio M."/>
            <person name="Oren A."/>
            <person name="Chaudhuri R.R."/>
            <person name="La Ragione R."/>
            <person name="Hildebrand F."/>
            <person name="Pallen M.J."/>
        </authorList>
    </citation>
    <scope>NUCLEOTIDE SEQUENCE</scope>
    <source>
        <strain evidence="8">ChiHjej9B8-13557</strain>
    </source>
</reference>
<dbReference type="Gene3D" id="2.40.30.170">
    <property type="match status" value="2"/>
</dbReference>
<evidence type="ECO:0000313" key="8">
    <source>
        <dbReference type="EMBL" id="HJB58974.1"/>
    </source>
</evidence>
<proteinExistence type="predicted"/>
<dbReference type="InterPro" id="IPR058647">
    <property type="entry name" value="BSH_CzcB-like"/>
</dbReference>
<evidence type="ECO:0000256" key="3">
    <source>
        <dbReference type="SAM" id="Coils"/>
    </source>
</evidence>
<dbReference type="InterPro" id="IPR058625">
    <property type="entry name" value="MdtA-like_BSH"/>
</dbReference>
<dbReference type="Gene3D" id="1.10.287.470">
    <property type="entry name" value="Helix hairpin bin"/>
    <property type="match status" value="1"/>
</dbReference>
<dbReference type="AlphaFoldDB" id="A0A9D2MFF1"/>
<dbReference type="Pfam" id="PF25917">
    <property type="entry name" value="BSH_RND"/>
    <property type="match status" value="1"/>
</dbReference>
<feature type="compositionally biased region" description="Basic and acidic residues" evidence="4">
    <location>
        <begin position="1"/>
        <end position="10"/>
    </location>
</feature>
<feature type="coiled-coil region" evidence="3">
    <location>
        <begin position="313"/>
        <end position="347"/>
    </location>
</feature>
<feature type="compositionally biased region" description="Low complexity" evidence="4">
    <location>
        <begin position="11"/>
        <end position="21"/>
    </location>
</feature>
<evidence type="ECO:0000256" key="1">
    <source>
        <dbReference type="ARBA" id="ARBA00004196"/>
    </source>
</evidence>
<feature type="domain" description="YknX-like beta-barrel" evidence="7">
    <location>
        <begin position="389"/>
        <end position="460"/>
    </location>
</feature>
<feature type="coiled-coil region" evidence="3">
    <location>
        <begin position="126"/>
        <end position="153"/>
    </location>
</feature>
<reference evidence="8" key="2">
    <citation type="submission" date="2021-04" db="EMBL/GenBank/DDBJ databases">
        <authorList>
            <person name="Gilroy R."/>
        </authorList>
    </citation>
    <scope>NUCLEOTIDE SEQUENCE</scope>
    <source>
        <strain evidence="8">ChiHjej9B8-13557</strain>
    </source>
</reference>
<dbReference type="PANTHER" id="PTHR32347">
    <property type="entry name" value="EFFLUX SYSTEM COMPONENT YKNX-RELATED"/>
    <property type="match status" value="1"/>
</dbReference>
<organism evidence="8 9">
    <name type="scientific">Candidatus Faecalibacterium faecipullorum</name>
    <dbReference type="NCBI Taxonomy" id="2838578"/>
    <lineage>
        <taxon>Bacteria</taxon>
        <taxon>Bacillati</taxon>
        <taxon>Bacillota</taxon>
        <taxon>Clostridia</taxon>
        <taxon>Eubacteriales</taxon>
        <taxon>Oscillospiraceae</taxon>
        <taxon>Faecalibacterium</taxon>
    </lineage>
</organism>
<dbReference type="EMBL" id="DWXX01000083">
    <property type="protein sequence ID" value="HJB58974.1"/>
    <property type="molecule type" value="Genomic_DNA"/>
</dbReference>
<comment type="subcellular location">
    <subcellularLocation>
        <location evidence="1">Cell envelope</location>
    </subcellularLocation>
</comment>
<name>A0A9D2MFF1_9FIRM</name>